<dbReference type="PANTHER" id="PTHR30332">
    <property type="entry name" value="PROBABLE GENERAL SECRETION PATHWAY PROTEIN D"/>
    <property type="match status" value="1"/>
</dbReference>
<feature type="domain" description="Type II/III secretion system secretin-like" evidence="3">
    <location>
        <begin position="355"/>
        <end position="531"/>
    </location>
</feature>
<reference evidence="4" key="1">
    <citation type="submission" date="2018-01" db="EMBL/GenBank/DDBJ databases">
        <authorList>
            <person name="Regsiter A."/>
            <person name="William W."/>
        </authorList>
    </citation>
    <scope>NUCLEOTIDE SEQUENCE</scope>
    <source>
        <strain evidence="4">TRIP AH-1</strain>
    </source>
</reference>
<feature type="compositionally biased region" description="Polar residues" evidence="2">
    <location>
        <begin position="51"/>
        <end position="65"/>
    </location>
</feature>
<dbReference type="GO" id="GO:0015627">
    <property type="term" value="C:type II protein secretion system complex"/>
    <property type="evidence" value="ECO:0007669"/>
    <property type="project" value="TreeGrafter"/>
</dbReference>
<dbReference type="AlphaFoldDB" id="A0A445MX39"/>
<dbReference type="InterPro" id="IPR001775">
    <property type="entry name" value="GspD/PilQ"/>
</dbReference>
<comment type="similarity">
    <text evidence="1">Belongs to the bacterial secretin family.</text>
</comment>
<name>A0A445MX39_9BACT</name>
<proteinExistence type="inferred from homology"/>
<protein>
    <submittedName>
        <fullName evidence="4">Putative Type II and III secretion system protein</fullName>
    </submittedName>
</protein>
<dbReference type="Pfam" id="PF00263">
    <property type="entry name" value="Secretin"/>
    <property type="match status" value="1"/>
</dbReference>
<evidence type="ECO:0000259" key="3">
    <source>
        <dbReference type="Pfam" id="PF00263"/>
    </source>
</evidence>
<organism evidence="4">
    <name type="scientific">uncultured Desulfobacterium sp</name>
    <dbReference type="NCBI Taxonomy" id="201089"/>
    <lineage>
        <taxon>Bacteria</taxon>
        <taxon>Pseudomonadati</taxon>
        <taxon>Thermodesulfobacteriota</taxon>
        <taxon>Desulfobacteria</taxon>
        <taxon>Desulfobacterales</taxon>
        <taxon>Desulfobacteriaceae</taxon>
        <taxon>Desulfobacterium</taxon>
        <taxon>environmental samples</taxon>
    </lineage>
</organism>
<dbReference type="GO" id="GO:0009306">
    <property type="term" value="P:protein secretion"/>
    <property type="evidence" value="ECO:0007669"/>
    <property type="project" value="InterPro"/>
</dbReference>
<dbReference type="InterPro" id="IPR050810">
    <property type="entry name" value="Bact_Secretion_Sys_Channel"/>
</dbReference>
<sequence length="539" mass="59947">MPRDLFRKRFKSFAIRESNSMNRISCTVWSLMFLVSLAGCGAHRQLAGQEPQPTLESNKSNNPSQPVVEDDLPAESSSVREDGKGYMVRPVDIEMKEGRPYLPVGADFVTKDGKVSLGEVIKAMADHKGFSVSWADDVDQQRPVDCYIMAADNFYDALDNILRQLDYFYEIKDDTIVVKYKETNRYQLAMPNFGDEFKTSLGGDMLGQESADSTGMQATATLKGDAKINFWDDLEKILKEIIKCDGCPGPSIDKNLGIITIRAPRRVQNEVKEYLEKLELEASRQVVVEAKIIEVSLSKEHQTGIDWEDVFGGEGLGINANLTPSGQVWSKDTGWDRFLDSITLDDTSWDLAVHAFETYGDIRIISNPKVHILNGRSALLNVTKNKEYVSKVETSQSAESSLSTTTITTSDISEGLSMAVKVNIINDEEVMLYIFPTVARLIGDFETYTVSETAGSVQLATTAVRQMSTYAKVKDSQFLVIGGLIDKSDSTTTKKLPILGDIPYLGKFFSYEFIDNTSTELVILLKPKILKNNISVSKL</sequence>
<accession>A0A445MX39</accession>
<dbReference type="PRINTS" id="PR00811">
    <property type="entry name" value="BCTERIALGSPD"/>
</dbReference>
<evidence type="ECO:0000256" key="2">
    <source>
        <dbReference type="SAM" id="MobiDB-lite"/>
    </source>
</evidence>
<feature type="region of interest" description="Disordered" evidence="2">
    <location>
        <begin position="48"/>
        <end position="79"/>
    </location>
</feature>
<evidence type="ECO:0000313" key="4">
    <source>
        <dbReference type="EMBL" id="SPD74056.1"/>
    </source>
</evidence>
<evidence type="ECO:0000256" key="1">
    <source>
        <dbReference type="RuleBase" id="RU004003"/>
    </source>
</evidence>
<dbReference type="PANTHER" id="PTHR30332:SF17">
    <property type="entry name" value="TYPE IV PILIATION SYSTEM PROTEIN DR_0774-RELATED"/>
    <property type="match status" value="1"/>
</dbReference>
<gene>
    <name evidence="4" type="ORF">PITCH_A2030200</name>
</gene>
<dbReference type="InterPro" id="IPR004846">
    <property type="entry name" value="T2SS/T3SS_dom"/>
</dbReference>
<dbReference type="EMBL" id="OJIN01000117">
    <property type="protein sequence ID" value="SPD74056.1"/>
    <property type="molecule type" value="Genomic_DNA"/>
</dbReference>